<dbReference type="InterPro" id="IPR001875">
    <property type="entry name" value="DED_dom"/>
</dbReference>
<organism evidence="3 4">
    <name type="scientific">Neolamprologus brichardi</name>
    <name type="common">Fairy cichlid</name>
    <name type="synonym">Lamprologus brichardi</name>
    <dbReference type="NCBI Taxonomy" id="32507"/>
    <lineage>
        <taxon>Eukaryota</taxon>
        <taxon>Metazoa</taxon>
        <taxon>Chordata</taxon>
        <taxon>Craniata</taxon>
        <taxon>Vertebrata</taxon>
        <taxon>Euteleostomi</taxon>
        <taxon>Actinopterygii</taxon>
        <taxon>Neopterygii</taxon>
        <taxon>Teleostei</taxon>
        <taxon>Neoteleostei</taxon>
        <taxon>Acanthomorphata</taxon>
        <taxon>Ovalentaria</taxon>
        <taxon>Cichlomorphae</taxon>
        <taxon>Cichliformes</taxon>
        <taxon>Cichlidae</taxon>
        <taxon>African cichlids</taxon>
        <taxon>Pseudocrenilabrinae</taxon>
        <taxon>Lamprologini</taxon>
        <taxon>Neolamprologus</taxon>
    </lineage>
</organism>
<dbReference type="InterPro" id="IPR011029">
    <property type="entry name" value="DEATH-like_dom_sf"/>
</dbReference>
<feature type="domain" description="DED" evidence="2">
    <location>
        <begin position="1"/>
        <end position="78"/>
    </location>
</feature>
<evidence type="ECO:0000256" key="1">
    <source>
        <dbReference type="ARBA" id="ARBA00022703"/>
    </source>
</evidence>
<dbReference type="Proteomes" id="UP000261580">
    <property type="component" value="Unassembled WGS sequence"/>
</dbReference>
<proteinExistence type="predicted"/>
<evidence type="ECO:0000313" key="4">
    <source>
        <dbReference type="Proteomes" id="UP000261580"/>
    </source>
</evidence>
<dbReference type="GO" id="GO:0006915">
    <property type="term" value="P:apoptotic process"/>
    <property type="evidence" value="ECO:0007669"/>
    <property type="project" value="UniProtKB-KW"/>
</dbReference>
<feature type="domain" description="DED" evidence="2">
    <location>
        <begin position="94"/>
        <end position="128"/>
    </location>
</feature>
<dbReference type="PANTHER" id="PTHR48169">
    <property type="entry name" value="DED DOMAIN-CONTAINING PROTEIN"/>
    <property type="match status" value="1"/>
</dbReference>
<dbReference type="AlphaFoldDB" id="A0A3Q4HIJ2"/>
<dbReference type="Ensembl" id="ENSNBRT00000020918.1">
    <property type="protein sequence ID" value="ENSNBRP00000020368.1"/>
    <property type="gene ID" value="ENSNBRG00000015572.1"/>
</dbReference>
<dbReference type="Bgee" id="ENSNBRG00000015572">
    <property type="expression patterns" value="Expressed in zone of skin and 8 other cell types or tissues"/>
</dbReference>
<keyword evidence="1" id="KW-0053">Apoptosis</keyword>
<reference evidence="3" key="2">
    <citation type="submission" date="2025-09" db="UniProtKB">
        <authorList>
            <consortium name="Ensembl"/>
        </authorList>
    </citation>
    <scope>IDENTIFICATION</scope>
</reference>
<evidence type="ECO:0000259" key="2">
    <source>
        <dbReference type="PROSITE" id="PS50168"/>
    </source>
</evidence>
<keyword evidence="4" id="KW-1185">Reference proteome</keyword>
<dbReference type="PROSITE" id="PS50168">
    <property type="entry name" value="DED"/>
    <property type="match status" value="2"/>
</dbReference>
<protein>
    <submittedName>
        <fullName evidence="3">Caspase-8-like</fullName>
    </submittedName>
</protein>
<sequence>MDRLTLSHIDEGLGSSEVAELCFLCRDVVTRRRLENVSTDAKDLFLRLEEKGLLRNDAFLRQLLDTIHRADLLRVLETDSRPPEETDASPVLSDYRKTLYSIYNDFTTENFEKLKFLLTNKLGRRQMELLCPTLFGSAGCCVCSFHNMCVTNI</sequence>
<reference evidence="3" key="1">
    <citation type="submission" date="2025-08" db="UniProtKB">
        <authorList>
            <consortium name="Ensembl"/>
        </authorList>
    </citation>
    <scope>IDENTIFICATION</scope>
</reference>
<dbReference type="SMART" id="SM00031">
    <property type="entry name" value="DED"/>
    <property type="match status" value="1"/>
</dbReference>
<dbReference type="Gene3D" id="1.10.533.10">
    <property type="entry name" value="Death Domain, Fas"/>
    <property type="match status" value="2"/>
</dbReference>
<evidence type="ECO:0000313" key="3">
    <source>
        <dbReference type="Ensembl" id="ENSNBRP00000020368.1"/>
    </source>
</evidence>
<name>A0A3Q4HIJ2_NEOBR</name>
<dbReference type="GO" id="GO:0042981">
    <property type="term" value="P:regulation of apoptotic process"/>
    <property type="evidence" value="ECO:0007669"/>
    <property type="project" value="InterPro"/>
</dbReference>
<accession>A0A3Q4HIJ2</accession>
<dbReference type="SUPFAM" id="SSF47986">
    <property type="entry name" value="DEATH domain"/>
    <property type="match status" value="2"/>
</dbReference>
<dbReference type="GeneTree" id="ENSGT00940000166591"/>
<dbReference type="PANTHER" id="PTHR48169:SF7">
    <property type="entry name" value="CASPASE 10"/>
    <property type="match status" value="1"/>
</dbReference>
<dbReference type="Pfam" id="PF01335">
    <property type="entry name" value="DED"/>
    <property type="match status" value="1"/>
</dbReference>